<feature type="domain" description="Cryptochrome/DNA photolyase FAD-binding" evidence="5">
    <location>
        <begin position="71"/>
        <end position="198"/>
    </location>
</feature>
<accession>A0ABT1CVY7</accession>
<protein>
    <submittedName>
        <fullName evidence="6">Deoxyribodipyrimidine photolyase</fullName>
    </submittedName>
</protein>
<gene>
    <name evidence="6" type="ORF">GTW23_19510</name>
</gene>
<dbReference type="Gene3D" id="1.10.579.10">
    <property type="entry name" value="DNA Cyclobutane Dipyrimidine Photolyase, subunit A, domain 3"/>
    <property type="match status" value="1"/>
</dbReference>
<dbReference type="InterPro" id="IPR005101">
    <property type="entry name" value="Cryptochr/Photolyase_FAD-bd"/>
</dbReference>
<keyword evidence="3" id="KW-0274">FAD</keyword>
<evidence type="ECO:0000256" key="1">
    <source>
        <dbReference type="ARBA" id="ARBA00001974"/>
    </source>
</evidence>
<feature type="region of interest" description="Disordered" evidence="4">
    <location>
        <begin position="18"/>
        <end position="38"/>
    </location>
</feature>
<evidence type="ECO:0000259" key="5">
    <source>
        <dbReference type="Pfam" id="PF03441"/>
    </source>
</evidence>
<evidence type="ECO:0000256" key="3">
    <source>
        <dbReference type="ARBA" id="ARBA00022827"/>
    </source>
</evidence>
<name>A0ABT1CVY7_9HYPH</name>
<comment type="cofactor">
    <cofactor evidence="1">
        <name>FAD</name>
        <dbReference type="ChEBI" id="CHEBI:57692"/>
    </cofactor>
</comment>
<comment type="caution">
    <text evidence="6">The sequence shown here is derived from an EMBL/GenBank/DDBJ whole genome shotgun (WGS) entry which is preliminary data.</text>
</comment>
<dbReference type="PANTHER" id="PTHR11455">
    <property type="entry name" value="CRYPTOCHROME"/>
    <property type="match status" value="1"/>
</dbReference>
<dbReference type="SUPFAM" id="SSF48173">
    <property type="entry name" value="Cryptochrome/photolyase FAD-binding domain"/>
    <property type="match status" value="1"/>
</dbReference>
<dbReference type="Proteomes" id="UP001320715">
    <property type="component" value="Unassembled WGS sequence"/>
</dbReference>
<dbReference type="InterPro" id="IPR036134">
    <property type="entry name" value="Crypto/Photolyase_FAD-like_sf"/>
</dbReference>
<dbReference type="EMBL" id="JAAAML010000004">
    <property type="protein sequence ID" value="MCO6410374.1"/>
    <property type="molecule type" value="Genomic_DNA"/>
</dbReference>
<reference evidence="6 7" key="1">
    <citation type="submission" date="2020-01" db="EMBL/GenBank/DDBJ databases">
        <title>Genomes of bacteria type strains.</title>
        <authorList>
            <person name="Chen J."/>
            <person name="Zhu S."/>
            <person name="Yang J."/>
        </authorList>
    </citation>
    <scope>NUCLEOTIDE SEQUENCE [LARGE SCALE GENOMIC DNA]</scope>
    <source>
        <strain evidence="6 7">DSM 16655</strain>
    </source>
</reference>
<proteinExistence type="predicted"/>
<sequence>MASRQAGLMRLAAFTPNAGRHYSSDRNHDRGPGQHNSVSQLSPYLRRRLVTEEEVVTAVVESHGLEGAEKFVQEVFWRSYFKGWLESRPVIWDLYRDGLQDDLSRLGADAALREKHDRALAGDTGIECFDFWVGELVETGYLHNHARMWFASIWIFTLQLPWRLGADFFLRNLIDGDPASNTLSWRWVAGLHTRGKTYRAEAWNIARFTDQRFVLPEGVLSPVADALIGEEPDGLPPVASVRTPVLPDRTLPTALLITEEDCGIEALPLSEFNIKTVATLEASHLRSGLPVSLIVREFEVVALADTVERLERPARELTARDPGILLDWAAKANVSQIVTGYIPVGPLRDWMKQAQTHLDAAGISLCEWQRQWDVRTWPHATAGFFKVKKQIPRILNELGMPG</sequence>
<dbReference type="Gene3D" id="1.25.40.80">
    <property type="match status" value="1"/>
</dbReference>
<feature type="compositionally biased region" description="Basic and acidic residues" evidence="4">
    <location>
        <begin position="22"/>
        <end position="32"/>
    </location>
</feature>
<dbReference type="Pfam" id="PF03441">
    <property type="entry name" value="FAD_binding_7"/>
    <property type="match status" value="1"/>
</dbReference>
<organism evidence="6 7">
    <name type="scientific">Hoeflea alexandrii</name>
    <dbReference type="NCBI Taxonomy" id="288436"/>
    <lineage>
        <taxon>Bacteria</taxon>
        <taxon>Pseudomonadati</taxon>
        <taxon>Pseudomonadota</taxon>
        <taxon>Alphaproteobacteria</taxon>
        <taxon>Hyphomicrobiales</taxon>
        <taxon>Rhizobiaceae</taxon>
        <taxon>Hoeflea</taxon>
    </lineage>
</organism>
<keyword evidence="7" id="KW-1185">Reference proteome</keyword>
<evidence type="ECO:0000256" key="4">
    <source>
        <dbReference type="SAM" id="MobiDB-lite"/>
    </source>
</evidence>
<evidence type="ECO:0000313" key="7">
    <source>
        <dbReference type="Proteomes" id="UP001320715"/>
    </source>
</evidence>
<dbReference type="InterPro" id="IPR002081">
    <property type="entry name" value="Cryptochrome/DNA_photolyase_1"/>
</dbReference>
<evidence type="ECO:0000256" key="2">
    <source>
        <dbReference type="ARBA" id="ARBA00022630"/>
    </source>
</evidence>
<dbReference type="PANTHER" id="PTHR11455:SF9">
    <property type="entry name" value="CRYPTOCHROME CIRCADIAN CLOCK 5 ISOFORM X1"/>
    <property type="match status" value="1"/>
</dbReference>
<evidence type="ECO:0000313" key="6">
    <source>
        <dbReference type="EMBL" id="MCO6410374.1"/>
    </source>
</evidence>
<keyword evidence="2" id="KW-0285">Flavoprotein</keyword>